<accession>A0AAD5BXG7</accession>
<keyword evidence="2" id="KW-1185">Reference proteome</keyword>
<evidence type="ECO:0000313" key="2">
    <source>
        <dbReference type="Proteomes" id="UP001206925"/>
    </source>
</evidence>
<protein>
    <submittedName>
        <fullName evidence="1">Uncharacterized protein</fullName>
    </submittedName>
</protein>
<reference evidence="1" key="1">
    <citation type="submission" date="2022-06" db="EMBL/GenBank/DDBJ databases">
        <title>Uncovering the hologenomic basis of an extraordinary plant invasion.</title>
        <authorList>
            <person name="Bieker V.C."/>
            <person name="Martin M.D."/>
            <person name="Gilbert T."/>
            <person name="Hodgins K."/>
            <person name="Battlay P."/>
            <person name="Petersen B."/>
            <person name="Wilson J."/>
        </authorList>
    </citation>
    <scope>NUCLEOTIDE SEQUENCE</scope>
    <source>
        <strain evidence="1">AA19_3_7</strain>
        <tissue evidence="1">Leaf</tissue>
    </source>
</reference>
<dbReference type="AlphaFoldDB" id="A0AAD5BXG7"/>
<dbReference type="EMBL" id="JAMZMK010010821">
    <property type="protein sequence ID" value="KAI7730234.1"/>
    <property type="molecule type" value="Genomic_DNA"/>
</dbReference>
<sequence>MCSSPGSQAQGYLKMIELLCLPIDHERMFVLFSLSLVYACMTRLCERAKMVGPMHFDSYHSAVMMTICWFSDYRVMMTFCEFSLYLFDFPYLIMQVLKSFLFADRTDFFYYQFRKPPNSSSNSGS</sequence>
<evidence type="ECO:0000313" key="1">
    <source>
        <dbReference type="EMBL" id="KAI7730234.1"/>
    </source>
</evidence>
<name>A0AAD5BXG7_AMBAR</name>
<proteinExistence type="predicted"/>
<organism evidence="1 2">
    <name type="scientific">Ambrosia artemisiifolia</name>
    <name type="common">Common ragweed</name>
    <dbReference type="NCBI Taxonomy" id="4212"/>
    <lineage>
        <taxon>Eukaryota</taxon>
        <taxon>Viridiplantae</taxon>
        <taxon>Streptophyta</taxon>
        <taxon>Embryophyta</taxon>
        <taxon>Tracheophyta</taxon>
        <taxon>Spermatophyta</taxon>
        <taxon>Magnoliopsida</taxon>
        <taxon>eudicotyledons</taxon>
        <taxon>Gunneridae</taxon>
        <taxon>Pentapetalae</taxon>
        <taxon>asterids</taxon>
        <taxon>campanulids</taxon>
        <taxon>Asterales</taxon>
        <taxon>Asteraceae</taxon>
        <taxon>Asteroideae</taxon>
        <taxon>Heliantheae alliance</taxon>
        <taxon>Heliantheae</taxon>
        <taxon>Ambrosia</taxon>
    </lineage>
</organism>
<gene>
    <name evidence="1" type="ORF">M8C21_023071</name>
</gene>
<dbReference type="Proteomes" id="UP001206925">
    <property type="component" value="Unassembled WGS sequence"/>
</dbReference>
<comment type="caution">
    <text evidence="1">The sequence shown here is derived from an EMBL/GenBank/DDBJ whole genome shotgun (WGS) entry which is preliminary data.</text>
</comment>